<gene>
    <name evidence="2" type="ORF">AK829_08695</name>
</gene>
<feature type="transmembrane region" description="Helical" evidence="1">
    <location>
        <begin position="80"/>
        <end position="99"/>
    </location>
</feature>
<dbReference type="AlphaFoldDB" id="A0A0K1RCR3"/>
<organism evidence="2 3">
    <name type="scientific">Corynebacterium riegelii</name>
    <dbReference type="NCBI Taxonomy" id="156976"/>
    <lineage>
        <taxon>Bacteria</taxon>
        <taxon>Bacillati</taxon>
        <taxon>Actinomycetota</taxon>
        <taxon>Actinomycetes</taxon>
        <taxon>Mycobacteriales</taxon>
        <taxon>Corynebacteriaceae</taxon>
        <taxon>Corynebacterium</taxon>
    </lineage>
</organism>
<dbReference type="SUPFAM" id="SSF103473">
    <property type="entry name" value="MFS general substrate transporter"/>
    <property type="match status" value="1"/>
</dbReference>
<proteinExistence type="predicted"/>
<dbReference type="STRING" id="156976.AK829_08695"/>
<sequence length="169" mass="18333">MAGMFPTMVADPNDRNRRHTDAVGETWPTPLKVAYWLVVAAAVLMLVTAVDLFATVFLGTYLPPDLDTDVTRSLLLNTRIVAVGNIVLALGLAACAAFFERGSKRARRVASVLVMLTAFVNLAGFFVHAVGFVAFAIVVLLAFAGFFMFRPAANAFVDHRSGDLWQGLR</sequence>
<keyword evidence="3" id="KW-1185">Reference proteome</keyword>
<dbReference type="EMBL" id="CP012342">
    <property type="protein sequence ID" value="AKV59215.1"/>
    <property type="molecule type" value="Genomic_DNA"/>
</dbReference>
<reference evidence="2 3" key="1">
    <citation type="submission" date="2015-08" db="EMBL/GenBank/DDBJ databases">
        <authorList>
            <person name="Babu N.S."/>
            <person name="Beckwith C.J."/>
            <person name="Beseler K.G."/>
            <person name="Brison A."/>
            <person name="Carone J.V."/>
            <person name="Caskin T.P."/>
            <person name="Diamond M."/>
            <person name="Durham M.E."/>
            <person name="Foxe J.M."/>
            <person name="Go M."/>
            <person name="Henderson B.A."/>
            <person name="Jones I.B."/>
            <person name="McGettigan J.A."/>
            <person name="Micheletti S.J."/>
            <person name="Nasrallah M.E."/>
            <person name="Ortiz D."/>
            <person name="Piller C.R."/>
            <person name="Privatt S.R."/>
            <person name="Schneider S.L."/>
            <person name="Sharp S."/>
            <person name="Smith T.C."/>
            <person name="Stanton J.D."/>
            <person name="Ullery H.E."/>
            <person name="Wilson R.J."/>
            <person name="Serrano M.G."/>
            <person name="Buck G."/>
            <person name="Lee V."/>
            <person name="Wang Y."/>
            <person name="Carvalho R."/>
            <person name="Voegtly L."/>
            <person name="Shi R."/>
            <person name="Duckworth R."/>
            <person name="Johnson A."/>
            <person name="Loviza R."/>
            <person name="Walstead R."/>
            <person name="Shah Z."/>
            <person name="Kiflezghi M."/>
            <person name="Wade K."/>
            <person name="Ball S.L."/>
            <person name="Bradley K.W."/>
            <person name="Asai D.J."/>
            <person name="Bowman C.A."/>
            <person name="Russell D.A."/>
            <person name="Pope W.H."/>
            <person name="Jacobs-Sera D."/>
            <person name="Hendrix R.W."/>
            <person name="Hatfull G.F."/>
        </authorList>
    </citation>
    <scope>NUCLEOTIDE SEQUENCE [LARGE SCALE GENOMIC DNA]</scope>
    <source>
        <strain evidence="2 3">PUDD_83A45</strain>
    </source>
</reference>
<dbReference type="KEGG" id="crie:AK829_08695"/>
<protein>
    <recommendedName>
        <fullName evidence="4">Tellurium resistance protein TerC</fullName>
    </recommendedName>
</protein>
<dbReference type="PATRIC" id="fig|156976.3.peg.1742"/>
<dbReference type="InterPro" id="IPR036259">
    <property type="entry name" value="MFS_trans_sf"/>
</dbReference>
<accession>A0A0K1RCR3</accession>
<evidence type="ECO:0000313" key="2">
    <source>
        <dbReference type="EMBL" id="AKV59215.1"/>
    </source>
</evidence>
<keyword evidence="1" id="KW-0472">Membrane</keyword>
<keyword evidence="1" id="KW-1133">Transmembrane helix</keyword>
<dbReference type="Gene3D" id="1.20.1250.20">
    <property type="entry name" value="MFS general substrate transporter like domains"/>
    <property type="match status" value="1"/>
</dbReference>
<dbReference type="Proteomes" id="UP000060016">
    <property type="component" value="Chromosome"/>
</dbReference>
<evidence type="ECO:0008006" key="4">
    <source>
        <dbReference type="Google" id="ProtNLM"/>
    </source>
</evidence>
<keyword evidence="1" id="KW-0812">Transmembrane</keyword>
<name>A0A0K1RCR3_9CORY</name>
<feature type="transmembrane region" description="Helical" evidence="1">
    <location>
        <begin position="33"/>
        <end position="60"/>
    </location>
</feature>
<feature type="transmembrane region" description="Helical" evidence="1">
    <location>
        <begin position="106"/>
        <end position="126"/>
    </location>
</feature>
<evidence type="ECO:0000256" key="1">
    <source>
        <dbReference type="SAM" id="Phobius"/>
    </source>
</evidence>
<evidence type="ECO:0000313" key="3">
    <source>
        <dbReference type="Proteomes" id="UP000060016"/>
    </source>
</evidence>
<dbReference type="RefSeq" id="WP_052205489.1">
    <property type="nucleotide sequence ID" value="NZ_CP012342.1"/>
</dbReference>